<feature type="transmembrane region" description="Helical" evidence="8">
    <location>
        <begin position="71"/>
        <end position="92"/>
    </location>
</feature>
<organism evidence="9 10">
    <name type="scientific">Atta cephalotes</name>
    <name type="common">Leafcutter ant</name>
    <dbReference type="NCBI Taxonomy" id="12957"/>
    <lineage>
        <taxon>Eukaryota</taxon>
        <taxon>Metazoa</taxon>
        <taxon>Ecdysozoa</taxon>
        <taxon>Arthropoda</taxon>
        <taxon>Hexapoda</taxon>
        <taxon>Insecta</taxon>
        <taxon>Pterygota</taxon>
        <taxon>Neoptera</taxon>
        <taxon>Endopterygota</taxon>
        <taxon>Hymenoptera</taxon>
        <taxon>Apocrita</taxon>
        <taxon>Aculeata</taxon>
        <taxon>Formicoidea</taxon>
        <taxon>Formicidae</taxon>
        <taxon>Myrmicinae</taxon>
        <taxon>Atta</taxon>
    </lineage>
</organism>
<dbReference type="GO" id="GO:0016020">
    <property type="term" value="C:membrane"/>
    <property type="evidence" value="ECO:0007669"/>
    <property type="project" value="UniProtKB-SubCell"/>
</dbReference>
<feature type="transmembrane region" description="Helical" evidence="8">
    <location>
        <begin position="190"/>
        <end position="210"/>
    </location>
</feature>
<evidence type="ECO:0000256" key="5">
    <source>
        <dbReference type="ARBA" id="ARBA00023136"/>
    </source>
</evidence>
<dbReference type="FunFam" id="1.20.1280.290:FF:000005">
    <property type="entry name" value="PQ-loop repeat-containing protein 1"/>
    <property type="match status" value="1"/>
</dbReference>
<protein>
    <recommendedName>
        <fullName evidence="6">Solute carrier family 66 member 2</fullName>
    </recommendedName>
    <alternativeName>
        <fullName evidence="7">PQ-loop repeat-containing protein 1</fullName>
    </alternativeName>
</protein>
<feature type="transmembrane region" description="Helical" evidence="8">
    <location>
        <begin position="45"/>
        <end position="65"/>
    </location>
</feature>
<proteinExistence type="predicted"/>
<name>A0A158NHT2_ATTCE</name>
<evidence type="ECO:0000256" key="3">
    <source>
        <dbReference type="ARBA" id="ARBA00022737"/>
    </source>
</evidence>
<reference evidence="10" key="1">
    <citation type="journal article" date="2011" name="PLoS Genet.">
        <title>The genome sequence of the leaf-cutter ant Atta cephalotes reveals insights into its obligate symbiotic lifestyle.</title>
        <authorList>
            <person name="Suen G."/>
            <person name="Teiling C."/>
            <person name="Li L."/>
            <person name="Holt C."/>
            <person name="Abouheif E."/>
            <person name="Bornberg-Bauer E."/>
            <person name="Bouffard P."/>
            <person name="Caldera E.J."/>
            <person name="Cash E."/>
            <person name="Cavanaugh A."/>
            <person name="Denas O."/>
            <person name="Elhaik E."/>
            <person name="Fave M.J."/>
            <person name="Gadau J."/>
            <person name="Gibson J.D."/>
            <person name="Graur D."/>
            <person name="Grubbs K.J."/>
            <person name="Hagen D.E."/>
            <person name="Harkins T.T."/>
            <person name="Helmkampf M."/>
            <person name="Hu H."/>
            <person name="Johnson B.R."/>
            <person name="Kim J."/>
            <person name="Marsh S.E."/>
            <person name="Moeller J.A."/>
            <person name="Munoz-Torres M.C."/>
            <person name="Murphy M.C."/>
            <person name="Naughton M.C."/>
            <person name="Nigam S."/>
            <person name="Overson R."/>
            <person name="Rajakumar R."/>
            <person name="Reese J.T."/>
            <person name="Scott J.J."/>
            <person name="Smith C.R."/>
            <person name="Tao S."/>
            <person name="Tsutsui N.D."/>
            <person name="Viljakainen L."/>
            <person name="Wissler L."/>
            <person name="Yandell M.D."/>
            <person name="Zimmer F."/>
            <person name="Taylor J."/>
            <person name="Slater S.C."/>
            <person name="Clifton S.W."/>
            <person name="Warren W.C."/>
            <person name="Elsik C.G."/>
            <person name="Smith C.D."/>
            <person name="Weinstock G.M."/>
            <person name="Gerardo N.M."/>
            <person name="Currie C.R."/>
        </authorList>
    </citation>
    <scope>NUCLEOTIDE SEQUENCE [LARGE SCALE GENOMIC DNA]</scope>
</reference>
<keyword evidence="10" id="KW-1185">Reference proteome</keyword>
<dbReference type="EnsemblMetazoa" id="XM_012201700.1">
    <property type="protein sequence ID" value="XP_012057090.1"/>
    <property type="gene ID" value="LOC105620194"/>
</dbReference>
<dbReference type="SMART" id="SM00679">
    <property type="entry name" value="CTNS"/>
    <property type="match status" value="2"/>
</dbReference>
<feature type="transmembrane region" description="Helical" evidence="8">
    <location>
        <begin position="216"/>
        <end position="238"/>
    </location>
</feature>
<reference evidence="9" key="2">
    <citation type="submission" date="2016-04" db="UniProtKB">
        <authorList>
            <consortium name="EnsemblMetazoa"/>
        </authorList>
    </citation>
    <scope>IDENTIFICATION</scope>
</reference>
<sequence length="253" mass="28815">MDDTYELNLKNLAGWIASCALIFGAVVPYVPQYKEIKRKEDAEGFSLYVCLTLLIANTLRILFWFGKHYELPLLLQSILMILAMFVMIKLCINVQNRTQIIKAKERVLTGSEFLYFADLDARFFWKWTDFKSYLGFMVLFAGTGGVITYLFLDIPIFIEIVGFLAVLIEAMLGVPQFLRNSSNKSTVGMSIAMVAMWTVGDIFKTCYFILRDTPVQFQVCGAIQVTIDVAILAQVYLYKTNNNVHTRAPTRSD</sequence>
<dbReference type="InterPro" id="IPR006603">
    <property type="entry name" value="PQ-loop_rpt"/>
</dbReference>
<dbReference type="GO" id="GO:0042147">
    <property type="term" value="P:retrograde transport, endosome to Golgi"/>
    <property type="evidence" value="ECO:0007669"/>
    <property type="project" value="TreeGrafter"/>
</dbReference>
<dbReference type="InParanoid" id="A0A158NHT2"/>
<dbReference type="KEGG" id="acep:105620194"/>
<feature type="transmembrane region" description="Helical" evidence="8">
    <location>
        <begin position="132"/>
        <end position="151"/>
    </location>
</feature>
<dbReference type="Pfam" id="PF04193">
    <property type="entry name" value="PQ-loop"/>
    <property type="match status" value="2"/>
</dbReference>
<dbReference type="Gene3D" id="1.20.1280.290">
    <property type="match status" value="2"/>
</dbReference>
<dbReference type="Proteomes" id="UP000005205">
    <property type="component" value="Unassembled WGS sequence"/>
</dbReference>
<dbReference type="OrthoDB" id="292213at2759"/>
<dbReference type="STRING" id="12957.A0A158NHT2"/>
<feature type="transmembrane region" description="Helical" evidence="8">
    <location>
        <begin position="12"/>
        <end position="33"/>
    </location>
</feature>
<evidence type="ECO:0000256" key="1">
    <source>
        <dbReference type="ARBA" id="ARBA00004141"/>
    </source>
</evidence>
<dbReference type="FunFam" id="1.20.1280.290:FF:000008">
    <property type="entry name" value="PQ-loop repeat-containing protein 1"/>
    <property type="match status" value="1"/>
</dbReference>
<keyword evidence="4 8" id="KW-1133">Transmembrane helix</keyword>
<keyword evidence="3" id="KW-0677">Repeat</keyword>
<evidence type="ECO:0000256" key="6">
    <source>
        <dbReference type="ARBA" id="ARBA00040648"/>
    </source>
</evidence>
<dbReference type="InterPro" id="IPR052241">
    <property type="entry name" value="SLC66/Scramblase_ANY1"/>
</dbReference>
<keyword evidence="2 8" id="KW-0812">Transmembrane</keyword>
<feature type="transmembrane region" description="Helical" evidence="8">
    <location>
        <begin position="157"/>
        <end position="178"/>
    </location>
</feature>
<evidence type="ECO:0000256" key="8">
    <source>
        <dbReference type="SAM" id="Phobius"/>
    </source>
</evidence>
<evidence type="ECO:0000313" key="9">
    <source>
        <dbReference type="EnsemblMetazoa" id="XP_012057090.1"/>
    </source>
</evidence>
<evidence type="ECO:0000256" key="7">
    <source>
        <dbReference type="ARBA" id="ARBA00043159"/>
    </source>
</evidence>
<evidence type="ECO:0000313" key="10">
    <source>
        <dbReference type="Proteomes" id="UP000005205"/>
    </source>
</evidence>
<keyword evidence="5 8" id="KW-0472">Membrane</keyword>
<evidence type="ECO:0000256" key="2">
    <source>
        <dbReference type="ARBA" id="ARBA00022692"/>
    </source>
</evidence>
<dbReference type="EMBL" id="ADTU01016037">
    <property type="status" value="NOT_ANNOTATED_CDS"/>
    <property type="molecule type" value="Genomic_DNA"/>
</dbReference>
<dbReference type="GO" id="GO:0005802">
    <property type="term" value="C:trans-Golgi network"/>
    <property type="evidence" value="ECO:0007669"/>
    <property type="project" value="TreeGrafter"/>
</dbReference>
<evidence type="ECO:0000256" key="4">
    <source>
        <dbReference type="ARBA" id="ARBA00022989"/>
    </source>
</evidence>
<gene>
    <name evidence="9" type="primary">105620194</name>
</gene>
<dbReference type="PANTHER" id="PTHR14856:SF9">
    <property type="entry name" value="PQ-LOOP REPEAT-CONTAINING PROTEIN 1"/>
    <property type="match status" value="1"/>
</dbReference>
<dbReference type="GO" id="GO:0005768">
    <property type="term" value="C:endosome"/>
    <property type="evidence" value="ECO:0007669"/>
    <property type="project" value="TreeGrafter"/>
</dbReference>
<dbReference type="OMA" id="QMSLDIY"/>
<accession>A0A158NHT2</accession>
<dbReference type="eggNOG" id="KOG2913">
    <property type="taxonomic scope" value="Eukaryota"/>
</dbReference>
<dbReference type="PANTHER" id="PTHR14856">
    <property type="entry name" value="PQ-LOOP REPEAT-CONTAINING PROTEIN 1-LIKE PROTEIN"/>
    <property type="match status" value="1"/>
</dbReference>
<dbReference type="GO" id="GO:0005829">
    <property type="term" value="C:cytosol"/>
    <property type="evidence" value="ECO:0007669"/>
    <property type="project" value="GOC"/>
</dbReference>
<dbReference type="GO" id="GO:0045332">
    <property type="term" value="P:phospholipid translocation"/>
    <property type="evidence" value="ECO:0007669"/>
    <property type="project" value="TreeGrafter"/>
</dbReference>
<dbReference type="AlphaFoldDB" id="A0A158NHT2"/>
<comment type="subcellular location">
    <subcellularLocation>
        <location evidence="1">Membrane</location>
        <topology evidence="1">Multi-pass membrane protein</topology>
    </subcellularLocation>
</comment>